<name>A0A2G8RTE2_9APHY</name>
<dbReference type="AlphaFoldDB" id="A0A2G8RTE2"/>
<comment type="caution">
    <text evidence="3">The sequence shown here is derived from an EMBL/GenBank/DDBJ whole genome shotgun (WGS) entry which is preliminary data.</text>
</comment>
<keyword evidence="1" id="KW-0472">Membrane</keyword>
<evidence type="ECO:0000259" key="2">
    <source>
        <dbReference type="Pfam" id="PF20151"/>
    </source>
</evidence>
<feature type="domain" description="DUF6533" evidence="2">
    <location>
        <begin position="17"/>
        <end position="61"/>
    </location>
</feature>
<evidence type="ECO:0000313" key="4">
    <source>
        <dbReference type="Proteomes" id="UP000230002"/>
    </source>
</evidence>
<keyword evidence="1" id="KW-1133">Transmembrane helix</keyword>
<feature type="transmembrane region" description="Helical" evidence="1">
    <location>
        <begin position="12"/>
        <end position="34"/>
    </location>
</feature>
<sequence>MSSLDAAEFASFVTGNYCIVAASVLIIYEAIITTGDDVRFFWGRKLTGATVLFWLNKWLAVMCYAFSLASNLRLSDVGCAD</sequence>
<keyword evidence="1" id="KW-0812">Transmembrane</keyword>
<gene>
    <name evidence="3" type="ORF">GSI_12662</name>
</gene>
<dbReference type="Proteomes" id="UP000230002">
    <property type="component" value="Unassembled WGS sequence"/>
</dbReference>
<keyword evidence="4" id="KW-1185">Reference proteome</keyword>
<accession>A0A2G8RTE2</accession>
<feature type="transmembrane region" description="Helical" evidence="1">
    <location>
        <begin position="46"/>
        <end position="67"/>
    </location>
</feature>
<proteinExistence type="predicted"/>
<protein>
    <recommendedName>
        <fullName evidence="2">DUF6533 domain-containing protein</fullName>
    </recommendedName>
</protein>
<dbReference type="InterPro" id="IPR045340">
    <property type="entry name" value="DUF6533"/>
</dbReference>
<organism evidence="3 4">
    <name type="scientific">Ganoderma sinense ZZ0214-1</name>
    <dbReference type="NCBI Taxonomy" id="1077348"/>
    <lineage>
        <taxon>Eukaryota</taxon>
        <taxon>Fungi</taxon>
        <taxon>Dikarya</taxon>
        <taxon>Basidiomycota</taxon>
        <taxon>Agaricomycotina</taxon>
        <taxon>Agaricomycetes</taxon>
        <taxon>Polyporales</taxon>
        <taxon>Polyporaceae</taxon>
        <taxon>Ganoderma</taxon>
    </lineage>
</organism>
<evidence type="ECO:0000313" key="3">
    <source>
        <dbReference type="EMBL" id="PIL24776.1"/>
    </source>
</evidence>
<evidence type="ECO:0000256" key="1">
    <source>
        <dbReference type="SAM" id="Phobius"/>
    </source>
</evidence>
<dbReference type="OrthoDB" id="2749098at2759"/>
<dbReference type="Pfam" id="PF20151">
    <property type="entry name" value="DUF6533"/>
    <property type="match status" value="1"/>
</dbReference>
<reference evidence="3 4" key="1">
    <citation type="journal article" date="2015" name="Sci. Rep.">
        <title>Chromosome-level genome map provides insights into diverse defense mechanisms in the medicinal fungus Ganoderma sinense.</title>
        <authorList>
            <person name="Zhu Y."/>
            <person name="Xu J."/>
            <person name="Sun C."/>
            <person name="Zhou S."/>
            <person name="Xu H."/>
            <person name="Nelson D.R."/>
            <person name="Qian J."/>
            <person name="Song J."/>
            <person name="Luo H."/>
            <person name="Xiang L."/>
            <person name="Li Y."/>
            <person name="Xu Z."/>
            <person name="Ji A."/>
            <person name="Wang L."/>
            <person name="Lu S."/>
            <person name="Hayward A."/>
            <person name="Sun W."/>
            <person name="Li X."/>
            <person name="Schwartz D.C."/>
            <person name="Wang Y."/>
            <person name="Chen S."/>
        </authorList>
    </citation>
    <scope>NUCLEOTIDE SEQUENCE [LARGE SCALE GENOMIC DNA]</scope>
    <source>
        <strain evidence="3 4">ZZ0214-1</strain>
    </source>
</reference>
<dbReference type="EMBL" id="AYKW01000056">
    <property type="protein sequence ID" value="PIL24776.1"/>
    <property type="molecule type" value="Genomic_DNA"/>
</dbReference>